<evidence type="ECO:0000256" key="1">
    <source>
        <dbReference type="ARBA" id="ARBA00022737"/>
    </source>
</evidence>
<dbReference type="AlphaFoldDB" id="A0A9P5PPM1"/>
<comment type="caution">
    <text evidence="6">The sequence shown here is derived from an EMBL/GenBank/DDBJ whole genome shotgun (WGS) entry which is preliminary data.</text>
</comment>
<dbReference type="OrthoDB" id="7464126at2759"/>
<keyword evidence="1" id="KW-0677">Repeat</keyword>
<dbReference type="InterPro" id="IPR002110">
    <property type="entry name" value="Ankyrin_rpt"/>
</dbReference>
<keyword evidence="3" id="KW-0175">Coiled coil</keyword>
<dbReference type="EMBL" id="JADNRY010000080">
    <property type="protein sequence ID" value="KAF9066937.1"/>
    <property type="molecule type" value="Genomic_DNA"/>
</dbReference>
<dbReference type="Gene3D" id="1.25.40.20">
    <property type="entry name" value="Ankyrin repeat-containing domain"/>
    <property type="match status" value="1"/>
</dbReference>
<dbReference type="SMART" id="SM00248">
    <property type="entry name" value="ANK"/>
    <property type="match status" value="4"/>
</dbReference>
<accession>A0A9P5PPM1</accession>
<protein>
    <submittedName>
        <fullName evidence="6">Uncharacterized protein</fullName>
    </submittedName>
</protein>
<keyword evidence="2" id="KW-0040">ANK repeat</keyword>
<dbReference type="Pfam" id="PF24883">
    <property type="entry name" value="NPHP3_N"/>
    <property type="match status" value="1"/>
</dbReference>
<dbReference type="InterPro" id="IPR027417">
    <property type="entry name" value="P-loop_NTPase"/>
</dbReference>
<evidence type="ECO:0000256" key="2">
    <source>
        <dbReference type="PROSITE-ProRule" id="PRU00023"/>
    </source>
</evidence>
<dbReference type="PROSITE" id="PS50297">
    <property type="entry name" value="ANK_REP_REGION"/>
    <property type="match status" value="1"/>
</dbReference>
<evidence type="ECO:0000259" key="4">
    <source>
        <dbReference type="Pfam" id="PF22939"/>
    </source>
</evidence>
<dbReference type="PANTHER" id="PTHR10039:SF16">
    <property type="entry name" value="GPI INOSITOL-DEACYLASE"/>
    <property type="match status" value="1"/>
</dbReference>
<name>A0A9P5PPM1_9AGAR</name>
<dbReference type="Proteomes" id="UP000772434">
    <property type="component" value="Unassembled WGS sequence"/>
</dbReference>
<proteinExistence type="predicted"/>
<evidence type="ECO:0000259" key="5">
    <source>
        <dbReference type="Pfam" id="PF24883"/>
    </source>
</evidence>
<evidence type="ECO:0000256" key="3">
    <source>
        <dbReference type="SAM" id="Coils"/>
    </source>
</evidence>
<feature type="domain" description="GPI inositol-deacylase winged helix" evidence="4">
    <location>
        <begin position="529"/>
        <end position="609"/>
    </location>
</feature>
<feature type="repeat" description="ANK" evidence="2">
    <location>
        <begin position="871"/>
        <end position="903"/>
    </location>
</feature>
<organism evidence="6 7">
    <name type="scientific">Rhodocollybia butyracea</name>
    <dbReference type="NCBI Taxonomy" id="206335"/>
    <lineage>
        <taxon>Eukaryota</taxon>
        <taxon>Fungi</taxon>
        <taxon>Dikarya</taxon>
        <taxon>Basidiomycota</taxon>
        <taxon>Agaricomycotina</taxon>
        <taxon>Agaricomycetes</taxon>
        <taxon>Agaricomycetidae</taxon>
        <taxon>Agaricales</taxon>
        <taxon>Marasmiineae</taxon>
        <taxon>Omphalotaceae</taxon>
        <taxon>Rhodocollybia</taxon>
    </lineage>
</organism>
<dbReference type="PROSITE" id="PS50088">
    <property type="entry name" value="ANK_REPEAT"/>
    <property type="match status" value="2"/>
</dbReference>
<keyword evidence="7" id="KW-1185">Reference proteome</keyword>
<feature type="domain" description="Nephrocystin 3-like N-terminal" evidence="5">
    <location>
        <begin position="258"/>
        <end position="415"/>
    </location>
</feature>
<dbReference type="Pfam" id="PF22939">
    <property type="entry name" value="WHD_GPIID"/>
    <property type="match status" value="1"/>
</dbReference>
<dbReference type="InterPro" id="IPR054471">
    <property type="entry name" value="GPIID_WHD"/>
</dbReference>
<dbReference type="SUPFAM" id="SSF48403">
    <property type="entry name" value="Ankyrin repeat"/>
    <property type="match status" value="1"/>
</dbReference>
<feature type="repeat" description="ANK" evidence="2">
    <location>
        <begin position="771"/>
        <end position="800"/>
    </location>
</feature>
<reference evidence="6" key="1">
    <citation type="submission" date="2020-11" db="EMBL/GenBank/DDBJ databases">
        <authorList>
            <consortium name="DOE Joint Genome Institute"/>
            <person name="Ahrendt S."/>
            <person name="Riley R."/>
            <person name="Andreopoulos W."/>
            <person name="Labutti K."/>
            <person name="Pangilinan J."/>
            <person name="Ruiz-Duenas F.J."/>
            <person name="Barrasa J.M."/>
            <person name="Sanchez-Garcia M."/>
            <person name="Camarero S."/>
            <person name="Miyauchi S."/>
            <person name="Serrano A."/>
            <person name="Linde D."/>
            <person name="Babiker R."/>
            <person name="Drula E."/>
            <person name="Ayuso-Fernandez I."/>
            <person name="Pacheco R."/>
            <person name="Padilla G."/>
            <person name="Ferreira P."/>
            <person name="Barriuso J."/>
            <person name="Kellner H."/>
            <person name="Castanera R."/>
            <person name="Alfaro M."/>
            <person name="Ramirez L."/>
            <person name="Pisabarro A.G."/>
            <person name="Kuo A."/>
            <person name="Tritt A."/>
            <person name="Lipzen A."/>
            <person name="He G."/>
            <person name="Yan M."/>
            <person name="Ng V."/>
            <person name="Cullen D."/>
            <person name="Martin F."/>
            <person name="Rosso M.-N."/>
            <person name="Henrissat B."/>
            <person name="Hibbett D."/>
            <person name="Martinez A.T."/>
            <person name="Grigoriev I.V."/>
        </authorList>
    </citation>
    <scope>NUCLEOTIDE SEQUENCE</scope>
    <source>
        <strain evidence="6">AH 40177</strain>
    </source>
</reference>
<feature type="coiled-coil region" evidence="3">
    <location>
        <begin position="202"/>
        <end position="229"/>
    </location>
</feature>
<sequence>MDAGATVLAYFAIGQLVKAIVAYATDMLEYSKERDLFLSELEALAEILSRLKLLVESKSQSPPLDPWIEALQKLDLFQDNAILGQTLRNIALKLNIPDDKIYARMLTQSIGTPQAGTLFQVAPSVTRPNQSLTRKVVSGARKIKVMSIWALIGKSEMVDLLARVQRMCQMAQIALSAYSAEQLAKMSETVEQHLDLYQQRILAKLDEGLGQIRDQLGSLEQQSQREKDDKKLQNFIARLHPVDNETKHHSLFEQKQDGTCTWLSSHSRYMSWLASQERILCLFGRPGSGKSVLCSSVIEDLQSNTVTQVIYHYCDFRDQHTTNVKTIFHSLLVQLVKQNSEQWSKKLTDSKVNISGLLSSIDKVVDCMIDDLSSRNKQQYIVVDALDECEDFELLIPCLLRLASIPKVSLLVSSRQERDIHDLLRDQSIISLADEEASVSADITIHIARELKDRQKLSRLPSSLKADITRTLTQKADGMFRWVQCQLDSLVYCRTASAVKEALLNLPKTLYETYERILYSIDAKGPAEARTARQILQWIIGSSARPITLMEINSALQIEVGQPKLNEDLCLFDDEEVLSICKSLVMCHSGIVSLSHFTVKEFLAQETLADLNLGHYTMVNSIVHRDLSIRCLTYLLLDEFKLGPSSSKEAYAQRLEEYPFLPCATIQLPDHLSSAPQNDPEIYSLVSRLLLDPTLNSFNSFSQTEHFMTSIGDDSRTYNVLRRDDSYIHFRINPPWFIVWCRTGWIAQRLLQERPDWLDAEAVSSTWFCGTPLHWALYSERYDIAEIILDSGADIDKKSLTGIRGFRGPKRISPLEAAFGHISSREGVKLLLRRGAKVSFAELKAAVYRVQDEFMPLLFEKCPVSQLQPRERSEIIVTAVRTGNTRIVQTLLDAGCDPNAVDHSSGKSTLQAAFELRTAGVIDVLVRAGASLEEVPLFVSPDQLDWASSYQWYSQCLNGPTSSKKVSYLVEELQNIRDLLVLTLGLPPNVAMLVMDLAEQWANVRVSRNERATFSQYSKEIPYLQLAMPNGNLRSITFITSSHDQGYSGEPEHTKGTYQESHTWFEAAIMRQGEQVGDRRFIQANVQATRQSRTHKNIWNVVRADRNSEMYLWMMSICVEDEIWMLPRARYPGWINNVQAAEITICYTFC</sequence>
<dbReference type="Gene3D" id="3.40.50.300">
    <property type="entry name" value="P-loop containing nucleotide triphosphate hydrolases"/>
    <property type="match status" value="1"/>
</dbReference>
<dbReference type="InterPro" id="IPR036770">
    <property type="entry name" value="Ankyrin_rpt-contain_sf"/>
</dbReference>
<gene>
    <name evidence="6" type="ORF">BDP27DRAFT_1423372</name>
</gene>
<dbReference type="PANTHER" id="PTHR10039">
    <property type="entry name" value="AMELOGENIN"/>
    <property type="match status" value="1"/>
</dbReference>
<evidence type="ECO:0000313" key="6">
    <source>
        <dbReference type="EMBL" id="KAF9066937.1"/>
    </source>
</evidence>
<dbReference type="Pfam" id="PF00023">
    <property type="entry name" value="Ank"/>
    <property type="match status" value="2"/>
</dbReference>
<dbReference type="InterPro" id="IPR056884">
    <property type="entry name" value="NPHP3-like_N"/>
</dbReference>
<dbReference type="SUPFAM" id="SSF52540">
    <property type="entry name" value="P-loop containing nucleoside triphosphate hydrolases"/>
    <property type="match status" value="1"/>
</dbReference>
<evidence type="ECO:0000313" key="7">
    <source>
        <dbReference type="Proteomes" id="UP000772434"/>
    </source>
</evidence>